<evidence type="ECO:0000313" key="2">
    <source>
        <dbReference type="EMBL" id="GAB1289245.1"/>
    </source>
</evidence>
<organism evidence="2 3">
    <name type="scientific">Apodemus speciosus</name>
    <name type="common">Large Japanese field mouse</name>
    <dbReference type="NCBI Taxonomy" id="105296"/>
    <lineage>
        <taxon>Eukaryota</taxon>
        <taxon>Metazoa</taxon>
        <taxon>Chordata</taxon>
        <taxon>Craniata</taxon>
        <taxon>Vertebrata</taxon>
        <taxon>Euteleostomi</taxon>
        <taxon>Mammalia</taxon>
        <taxon>Eutheria</taxon>
        <taxon>Euarchontoglires</taxon>
        <taxon>Glires</taxon>
        <taxon>Rodentia</taxon>
        <taxon>Myomorpha</taxon>
        <taxon>Muroidea</taxon>
        <taxon>Muridae</taxon>
        <taxon>Murinae</taxon>
        <taxon>Apodemus</taxon>
    </lineage>
</organism>
<feature type="compositionally biased region" description="Polar residues" evidence="1">
    <location>
        <begin position="74"/>
        <end position="89"/>
    </location>
</feature>
<keyword evidence="3" id="KW-1185">Reference proteome</keyword>
<sequence>MLAARECWKPLRRATSGHEALLFDMSQVGQNGLELSETAAGVKKSGPLPIAERLENDLFGPHDCSHAPPDNYPITPTSGTVPPQKQPSLFTEGKEETSVDAECLLATAVITLFSVFLQREDLTAGRDDSGEPSTEKIGRTPLTVAQKKAQNIMQSFENPFRMFLPSLEHKAHISQAAKFDPSSKIYEISNRWKLASQVQVHKAPKEATKKKAAEQTAAREEAEEAAAAVLEQAIPVRQQAALENATRKRERATGDLRATEQRQEKKRLKGAKKAKDPDPPGKDFSPYDYSQSDFGAFAGDSKSKPSSQFDPNKLAPSGKDVFQSSLGPSPLFLSQPKCAGAKKFKPSVGNKSMSFPAGKSDRLPAQLAKEIVLERRPAADSAALYRPISKDQERDMAKEAAQQRRPHMQEHRSGAPSYGQGLELSELGDQGPWETLLLPGRLLR</sequence>
<dbReference type="Proteomes" id="UP001623349">
    <property type="component" value="Unassembled WGS sequence"/>
</dbReference>
<evidence type="ECO:0000256" key="1">
    <source>
        <dbReference type="SAM" id="MobiDB-lite"/>
    </source>
</evidence>
<name>A0ABQ0EQQ5_APOSI</name>
<gene>
    <name evidence="2" type="ORF">APTSU1_000447500</name>
</gene>
<dbReference type="EMBL" id="BAAFST010000004">
    <property type="protein sequence ID" value="GAB1289245.1"/>
    <property type="molecule type" value="Genomic_DNA"/>
</dbReference>
<evidence type="ECO:0000313" key="3">
    <source>
        <dbReference type="Proteomes" id="UP001623349"/>
    </source>
</evidence>
<protein>
    <submittedName>
        <fullName evidence="2">Exosome component 10</fullName>
    </submittedName>
</protein>
<comment type="caution">
    <text evidence="2">The sequence shown here is derived from an EMBL/GenBank/DDBJ whole genome shotgun (WGS) entry which is preliminary data.</text>
</comment>
<feature type="region of interest" description="Disordered" evidence="1">
    <location>
        <begin position="383"/>
        <end position="426"/>
    </location>
</feature>
<reference evidence="2 3" key="1">
    <citation type="submission" date="2024-08" db="EMBL/GenBank/DDBJ databases">
        <title>The draft genome of Apodemus speciosus.</title>
        <authorList>
            <person name="Nabeshima K."/>
            <person name="Suzuki S."/>
            <person name="Onuma M."/>
        </authorList>
    </citation>
    <scope>NUCLEOTIDE SEQUENCE [LARGE SCALE GENOMIC DNA]</scope>
    <source>
        <strain evidence="2">IB14-021</strain>
    </source>
</reference>
<feature type="region of interest" description="Disordered" evidence="1">
    <location>
        <begin position="242"/>
        <end position="328"/>
    </location>
</feature>
<feature type="compositionally biased region" description="Basic and acidic residues" evidence="1">
    <location>
        <begin position="388"/>
        <end position="413"/>
    </location>
</feature>
<feature type="region of interest" description="Disordered" evidence="1">
    <location>
        <begin position="59"/>
        <end position="89"/>
    </location>
</feature>
<feature type="compositionally biased region" description="Basic and acidic residues" evidence="1">
    <location>
        <begin position="245"/>
        <end position="263"/>
    </location>
</feature>
<accession>A0ABQ0EQQ5</accession>
<proteinExistence type="predicted"/>